<dbReference type="PANTHER" id="PTHR33258:SF1">
    <property type="entry name" value="TRANSPOSASE INSL FOR INSERTION SEQUENCE ELEMENT IS186A-RELATED"/>
    <property type="match status" value="1"/>
</dbReference>
<dbReference type="AlphaFoldDB" id="A0A3B1DM39"/>
<dbReference type="EMBL" id="UOGL01000105">
    <property type="protein sequence ID" value="VAX37144.1"/>
    <property type="molecule type" value="Genomic_DNA"/>
</dbReference>
<dbReference type="InterPro" id="IPR002559">
    <property type="entry name" value="Transposase_11"/>
</dbReference>
<protein>
    <recommendedName>
        <fullName evidence="2">Transposase IS4-like domain-containing protein</fullName>
    </recommendedName>
</protein>
<keyword evidence="1" id="KW-0812">Transmembrane</keyword>
<sequence>MVVVQATKKDGTPYEIWLVTDRLEMDADLIAIGYRYRWMIELFFRWFKQILGMRHLISDSENGVTIQLYVAMIASMLIVLWTGLKVNKRTWEMLQHYLIGWATLEELEHHIRKQLAKQERQLKKAK</sequence>
<feature type="transmembrane region" description="Helical" evidence="1">
    <location>
        <begin position="66"/>
        <end position="84"/>
    </location>
</feature>
<keyword evidence="1" id="KW-1133">Transmembrane helix</keyword>
<proteinExistence type="predicted"/>
<evidence type="ECO:0000256" key="1">
    <source>
        <dbReference type="SAM" id="Phobius"/>
    </source>
</evidence>
<evidence type="ECO:0000259" key="2">
    <source>
        <dbReference type="Pfam" id="PF01609"/>
    </source>
</evidence>
<dbReference type="GO" id="GO:0003677">
    <property type="term" value="F:DNA binding"/>
    <property type="evidence" value="ECO:0007669"/>
    <property type="project" value="InterPro"/>
</dbReference>
<organism evidence="3">
    <name type="scientific">hydrothermal vent metagenome</name>
    <dbReference type="NCBI Taxonomy" id="652676"/>
    <lineage>
        <taxon>unclassified sequences</taxon>
        <taxon>metagenomes</taxon>
        <taxon>ecological metagenomes</taxon>
    </lineage>
</organism>
<dbReference type="Pfam" id="PF01609">
    <property type="entry name" value="DDE_Tnp_1"/>
    <property type="match status" value="1"/>
</dbReference>
<keyword evidence="1" id="KW-0472">Membrane</keyword>
<dbReference type="GO" id="GO:0006313">
    <property type="term" value="P:DNA transposition"/>
    <property type="evidence" value="ECO:0007669"/>
    <property type="project" value="InterPro"/>
</dbReference>
<dbReference type="InterPro" id="IPR012337">
    <property type="entry name" value="RNaseH-like_sf"/>
</dbReference>
<reference evidence="3" key="1">
    <citation type="submission" date="2018-06" db="EMBL/GenBank/DDBJ databases">
        <authorList>
            <person name="Zhirakovskaya E."/>
        </authorList>
    </citation>
    <scope>NUCLEOTIDE SEQUENCE</scope>
</reference>
<name>A0A3B1DM39_9ZZZZ</name>
<accession>A0A3B1DM39</accession>
<dbReference type="GO" id="GO:0004803">
    <property type="term" value="F:transposase activity"/>
    <property type="evidence" value="ECO:0007669"/>
    <property type="project" value="InterPro"/>
</dbReference>
<dbReference type="PANTHER" id="PTHR33258">
    <property type="entry name" value="TRANSPOSASE INSL FOR INSERTION SEQUENCE ELEMENT IS186A-RELATED"/>
    <property type="match status" value="1"/>
</dbReference>
<gene>
    <name evidence="3" type="ORF">MNBD_PLANCTO02-2578</name>
</gene>
<dbReference type="SUPFAM" id="SSF53098">
    <property type="entry name" value="Ribonuclease H-like"/>
    <property type="match status" value="1"/>
</dbReference>
<evidence type="ECO:0000313" key="3">
    <source>
        <dbReference type="EMBL" id="VAX37144.1"/>
    </source>
</evidence>
<feature type="domain" description="Transposase IS4-like" evidence="2">
    <location>
        <begin position="19"/>
        <end position="77"/>
    </location>
</feature>